<accession>A0A9P6ELK7</accession>
<evidence type="ECO:0000313" key="8">
    <source>
        <dbReference type="Proteomes" id="UP000807306"/>
    </source>
</evidence>
<dbReference type="GO" id="GO:0006607">
    <property type="term" value="P:NLS-bearing protein import into nucleus"/>
    <property type="evidence" value="ECO:0007669"/>
    <property type="project" value="TreeGrafter"/>
</dbReference>
<dbReference type="GO" id="GO:0017056">
    <property type="term" value="F:structural constituent of nuclear pore"/>
    <property type="evidence" value="ECO:0007669"/>
    <property type="project" value="TreeGrafter"/>
</dbReference>
<feature type="compositionally biased region" description="Polar residues" evidence="5">
    <location>
        <begin position="20"/>
        <end position="51"/>
    </location>
</feature>
<dbReference type="GO" id="GO:0036228">
    <property type="term" value="P:protein localization to nuclear inner membrane"/>
    <property type="evidence" value="ECO:0007669"/>
    <property type="project" value="TreeGrafter"/>
</dbReference>
<proteinExistence type="predicted"/>
<protein>
    <submittedName>
        <fullName evidence="7">Nucleoporin complex subunit 54-domain-containing protein</fullName>
    </submittedName>
</protein>
<feature type="compositionally biased region" description="Low complexity" evidence="5">
    <location>
        <begin position="69"/>
        <end position="79"/>
    </location>
</feature>
<dbReference type="PANTHER" id="PTHR13000">
    <property type="entry name" value="NUCLEOPORIN P54"/>
    <property type="match status" value="1"/>
</dbReference>
<keyword evidence="3" id="KW-0906">Nuclear pore complex</keyword>
<keyword evidence="3" id="KW-0509">mRNA transport</keyword>
<keyword evidence="4" id="KW-0539">Nucleus</keyword>
<dbReference type="GO" id="GO:0006999">
    <property type="term" value="P:nuclear pore organization"/>
    <property type="evidence" value="ECO:0007669"/>
    <property type="project" value="TreeGrafter"/>
</dbReference>
<evidence type="ECO:0000256" key="4">
    <source>
        <dbReference type="ARBA" id="ARBA00023242"/>
    </source>
</evidence>
<keyword evidence="3" id="KW-0653">Protein transport</keyword>
<evidence type="ECO:0000256" key="5">
    <source>
        <dbReference type="SAM" id="MobiDB-lite"/>
    </source>
</evidence>
<evidence type="ECO:0000256" key="2">
    <source>
        <dbReference type="ARBA" id="ARBA00022448"/>
    </source>
</evidence>
<feature type="region of interest" description="Disordered" evidence="5">
    <location>
        <begin position="1"/>
        <end position="154"/>
    </location>
</feature>
<dbReference type="OrthoDB" id="6162375at2759"/>
<feature type="compositionally biased region" description="Low complexity" evidence="5">
    <location>
        <begin position="282"/>
        <end position="295"/>
    </location>
</feature>
<comment type="caution">
    <text evidence="7">The sequence shown here is derived from an EMBL/GenBank/DDBJ whole genome shotgun (WGS) entry which is preliminary data.</text>
</comment>
<dbReference type="InterPro" id="IPR025574">
    <property type="entry name" value="Nucleoporin_FG_rpt"/>
</dbReference>
<organism evidence="7 8">
    <name type="scientific">Crepidotus variabilis</name>
    <dbReference type="NCBI Taxonomy" id="179855"/>
    <lineage>
        <taxon>Eukaryota</taxon>
        <taxon>Fungi</taxon>
        <taxon>Dikarya</taxon>
        <taxon>Basidiomycota</taxon>
        <taxon>Agaricomycotina</taxon>
        <taxon>Agaricomycetes</taxon>
        <taxon>Agaricomycetidae</taxon>
        <taxon>Agaricales</taxon>
        <taxon>Agaricineae</taxon>
        <taxon>Crepidotaceae</taxon>
        <taxon>Crepidotus</taxon>
    </lineage>
</organism>
<gene>
    <name evidence="7" type="ORF">CPB83DRAFT_787069</name>
</gene>
<reference evidence="7" key="1">
    <citation type="submission" date="2020-11" db="EMBL/GenBank/DDBJ databases">
        <authorList>
            <consortium name="DOE Joint Genome Institute"/>
            <person name="Ahrendt S."/>
            <person name="Riley R."/>
            <person name="Andreopoulos W."/>
            <person name="Labutti K."/>
            <person name="Pangilinan J."/>
            <person name="Ruiz-Duenas F.J."/>
            <person name="Barrasa J.M."/>
            <person name="Sanchez-Garcia M."/>
            <person name="Camarero S."/>
            <person name="Miyauchi S."/>
            <person name="Serrano A."/>
            <person name="Linde D."/>
            <person name="Babiker R."/>
            <person name="Drula E."/>
            <person name="Ayuso-Fernandez I."/>
            <person name="Pacheco R."/>
            <person name="Padilla G."/>
            <person name="Ferreira P."/>
            <person name="Barriuso J."/>
            <person name="Kellner H."/>
            <person name="Castanera R."/>
            <person name="Alfaro M."/>
            <person name="Ramirez L."/>
            <person name="Pisabarro A.G."/>
            <person name="Kuo A."/>
            <person name="Tritt A."/>
            <person name="Lipzen A."/>
            <person name="He G."/>
            <person name="Yan M."/>
            <person name="Ng V."/>
            <person name="Cullen D."/>
            <person name="Martin F."/>
            <person name="Rosso M.-N."/>
            <person name="Henrissat B."/>
            <person name="Hibbett D."/>
            <person name="Martinez A.T."/>
            <person name="Grigoriev I.V."/>
        </authorList>
    </citation>
    <scope>NUCLEOTIDE SEQUENCE</scope>
    <source>
        <strain evidence="7">CBS 506.95</strain>
    </source>
</reference>
<evidence type="ECO:0000259" key="6">
    <source>
        <dbReference type="Pfam" id="PF13874"/>
    </source>
</evidence>
<dbReference type="InterPro" id="IPR025712">
    <property type="entry name" value="Nup54_alpha-helical_dom"/>
</dbReference>
<feature type="compositionally biased region" description="Low complexity" evidence="5">
    <location>
        <begin position="130"/>
        <end position="154"/>
    </location>
</feature>
<feature type="compositionally biased region" description="Polar residues" evidence="5">
    <location>
        <begin position="231"/>
        <end position="244"/>
    </location>
</feature>
<feature type="region of interest" description="Disordered" evidence="5">
    <location>
        <begin position="224"/>
        <end position="328"/>
    </location>
</feature>
<name>A0A9P6ELK7_9AGAR</name>
<evidence type="ECO:0000256" key="1">
    <source>
        <dbReference type="ARBA" id="ARBA00004567"/>
    </source>
</evidence>
<dbReference type="AlphaFoldDB" id="A0A9P6ELK7"/>
<dbReference type="PANTHER" id="PTHR13000:SF0">
    <property type="entry name" value="NUCLEOPORIN P54"/>
    <property type="match status" value="1"/>
</dbReference>
<dbReference type="Pfam" id="PF13634">
    <property type="entry name" value="Nucleoporin_FG"/>
    <property type="match status" value="3"/>
</dbReference>
<dbReference type="Proteomes" id="UP000807306">
    <property type="component" value="Unassembled WGS sequence"/>
</dbReference>
<keyword evidence="2" id="KW-0813">Transport</keyword>
<feature type="domain" description="Nucleoporin Nup54 alpha-helical" evidence="6">
    <location>
        <begin position="399"/>
        <end position="539"/>
    </location>
</feature>
<keyword evidence="3" id="KW-0811">Translocation</keyword>
<evidence type="ECO:0000256" key="3">
    <source>
        <dbReference type="ARBA" id="ARBA00023132"/>
    </source>
</evidence>
<comment type="subcellular location">
    <subcellularLocation>
        <location evidence="1">Nucleus</location>
        <location evidence="1">Nuclear pore complex</location>
    </subcellularLocation>
</comment>
<dbReference type="InterPro" id="IPR024864">
    <property type="entry name" value="Nup54/Nup57/Nup44"/>
</dbReference>
<feature type="compositionally biased region" description="Gly residues" evidence="5">
    <location>
        <begin position="1"/>
        <end position="13"/>
    </location>
</feature>
<feature type="compositionally biased region" description="Polar residues" evidence="5">
    <location>
        <begin position="99"/>
        <end position="126"/>
    </location>
</feature>
<evidence type="ECO:0000313" key="7">
    <source>
        <dbReference type="EMBL" id="KAF9531088.1"/>
    </source>
</evidence>
<feature type="compositionally biased region" description="Polar residues" evidence="5">
    <location>
        <begin position="269"/>
        <end position="281"/>
    </location>
</feature>
<dbReference type="EMBL" id="MU157836">
    <property type="protein sequence ID" value="KAF9531088.1"/>
    <property type="molecule type" value="Genomic_DNA"/>
</dbReference>
<dbReference type="Pfam" id="PF13874">
    <property type="entry name" value="Nup54"/>
    <property type="match status" value="1"/>
</dbReference>
<dbReference type="GO" id="GO:0044613">
    <property type="term" value="C:nuclear pore central transport channel"/>
    <property type="evidence" value="ECO:0007669"/>
    <property type="project" value="TreeGrafter"/>
</dbReference>
<sequence>MSIFGNTGGGLFGGQNTNQPAAGTSLFGSTPAQPASTGPNPLTAQPTQPSLFGNPGNSNPGNIGGGLFGSNTNTNTTGTTSGGLFGGATTTQPAAGLFGNQQQTAPASGQSLFGGNTNQPGTTAPNSLFGGAPTTNNPTTGITAGNSIFGPGANTGANPTAGTAGGGLFGNAPSTINTTGTGGLFGNTPAAGTTGGGLFGNTTSNTGGSGGLFGNANTNTNTTGGGLFGASSNTQPSANNTAASTGGLFGGTAGPSLFGAPKPGGTNLFGASTTGNSLFGGQQQQQQQAQQQQQQPSLFGSSPGNPLFGAGNRSTLGAPASQPSTLTTSALGASNNLLSSRSNANSQQQPQDAQAQFQKLVQGIEGVYNAWNPQSKDCRFQYHFYNLVDPKQVNLYGRPPNATNDALWEKALRENPDPSCLVPVMALGFDDLRARVDAQTTQSASHLQKLNDLQARLTALRNQHSVSNTSRLLRAAAQQTQLTQRLLHLVQHLHLLIPAVRSSALKSEEEALRGSLEEIEEELRRGRVQGRLNELWARIGAIGAGSERNGSGSGPEAEWTVVDEEGLAQIAQILAEQQAGLQYLTKISQKNQKDVAVILGRSGSAEDAYLHEGGGEALWSSNGNLRASTIR</sequence>
<keyword evidence="8" id="KW-1185">Reference proteome</keyword>